<dbReference type="EMBL" id="JPVP01000060">
    <property type="protein sequence ID" value="KGR81499.1"/>
    <property type="molecule type" value="Genomic_DNA"/>
</dbReference>
<dbReference type="Pfam" id="PF06898">
    <property type="entry name" value="YqfD"/>
    <property type="match status" value="1"/>
</dbReference>
<comment type="caution">
    <text evidence="2">The sequence shown here is derived from an EMBL/GenBank/DDBJ whole genome shotgun (WGS) entry which is preliminary data.</text>
</comment>
<evidence type="ECO:0000313" key="3">
    <source>
        <dbReference type="Proteomes" id="UP000030437"/>
    </source>
</evidence>
<dbReference type="eggNOG" id="COG0561">
    <property type="taxonomic scope" value="Bacteria"/>
</dbReference>
<proteinExistence type="predicted"/>
<accession>A0A0A3I9V3</accession>
<dbReference type="RefSeq" id="WP_036157813.1">
    <property type="nucleotide sequence ID" value="NZ_AVCX01000001.1"/>
</dbReference>
<reference evidence="2 3" key="1">
    <citation type="submission" date="2014-02" db="EMBL/GenBank/DDBJ databases">
        <title>Draft genome sequence of Lysinibacillus odysseyi NBRC 100172.</title>
        <authorList>
            <person name="Zhang F."/>
            <person name="Wang G."/>
            <person name="Zhang L."/>
        </authorList>
    </citation>
    <scope>NUCLEOTIDE SEQUENCE [LARGE SCALE GENOMIC DNA]</scope>
    <source>
        <strain evidence="2 3">NBRC 100172</strain>
    </source>
</reference>
<protein>
    <recommendedName>
        <fullName evidence="4">Stage IV sporulation protein</fullName>
    </recommendedName>
</protein>
<organism evidence="2 3">
    <name type="scientific">Lysinibacillus odysseyi 34hs-1 = NBRC 100172</name>
    <dbReference type="NCBI Taxonomy" id="1220589"/>
    <lineage>
        <taxon>Bacteria</taxon>
        <taxon>Bacillati</taxon>
        <taxon>Bacillota</taxon>
        <taxon>Bacilli</taxon>
        <taxon>Bacillales</taxon>
        <taxon>Bacillaceae</taxon>
        <taxon>Lysinibacillus</taxon>
    </lineage>
</organism>
<dbReference type="Proteomes" id="UP000030437">
    <property type="component" value="Unassembled WGS sequence"/>
</dbReference>
<dbReference type="STRING" id="1220589.CD32_19265"/>
<gene>
    <name evidence="2" type="ORF">CD32_19265</name>
</gene>
<evidence type="ECO:0000256" key="1">
    <source>
        <dbReference type="SAM" id="Phobius"/>
    </source>
</evidence>
<keyword evidence="3" id="KW-1185">Reference proteome</keyword>
<dbReference type="OrthoDB" id="1640349at2"/>
<sequence>MDRRKVIVSLKQGPRADRLFHHLHKERIVMKQVRFSNNEVSFEITRDNLPALRRARRFAGANLKLRYDDLDSVLQITWKTIMGILLLVAIPIICTQFIWRIHVTGATPELALKAEQFIDKEIGITIPLVKQSLPTDYEIRQQLMAKFPELSWVHFMKSGGNITISLQLAPKTEVKKKSDEPMHLIAGNSGVVTHYFLTSGVRLVDANTTVYKGDALVSGILDAGDEQLVIGAEGEVYADYWLETAFTLNRKATYYTPTESAWKVTNDQEKVYMDEINLPAWLKNHVRIVKEQSFKKEERVLKEEDLDTIIRPLLHKKILQGLPPKTTIKSEKILQVTFDNDTVRGQVLFLVNENIATPYPIYQGE</sequence>
<dbReference type="InterPro" id="IPR010690">
    <property type="entry name" value="YqfD"/>
</dbReference>
<feature type="transmembrane region" description="Helical" evidence="1">
    <location>
        <begin position="76"/>
        <end position="99"/>
    </location>
</feature>
<keyword evidence="1" id="KW-1133">Transmembrane helix</keyword>
<keyword evidence="1" id="KW-0812">Transmembrane</keyword>
<evidence type="ECO:0000313" key="2">
    <source>
        <dbReference type="EMBL" id="KGR81499.1"/>
    </source>
</evidence>
<keyword evidence="1" id="KW-0472">Membrane</keyword>
<dbReference type="AlphaFoldDB" id="A0A0A3I9V3"/>
<evidence type="ECO:0008006" key="4">
    <source>
        <dbReference type="Google" id="ProtNLM"/>
    </source>
</evidence>
<name>A0A0A3I9V3_9BACI</name>